<evidence type="ECO:0000313" key="18">
    <source>
        <dbReference type="Proteomes" id="UP000467700"/>
    </source>
</evidence>
<evidence type="ECO:0000256" key="8">
    <source>
        <dbReference type="ARBA" id="ARBA00022989"/>
    </source>
</evidence>
<dbReference type="Proteomes" id="UP000467700">
    <property type="component" value="Unassembled WGS sequence"/>
</dbReference>
<keyword evidence="18" id="KW-1185">Reference proteome</keyword>
<evidence type="ECO:0000256" key="4">
    <source>
        <dbReference type="ARBA" id="ARBA00010617"/>
    </source>
</evidence>
<gene>
    <name evidence="17" type="ORF">AAE3_LOCUS4174</name>
</gene>
<comment type="similarity">
    <text evidence="4 15">Belongs to the cytochrome P450 family.</text>
</comment>
<comment type="pathway">
    <text evidence="3">Secondary metabolite biosynthesis.</text>
</comment>
<keyword evidence="9 15" id="KW-0560">Oxidoreductase</keyword>
<dbReference type="InterPro" id="IPR017972">
    <property type="entry name" value="Cyt_P450_CS"/>
</dbReference>
<dbReference type="Pfam" id="PF00067">
    <property type="entry name" value="p450"/>
    <property type="match status" value="1"/>
</dbReference>
<evidence type="ECO:0000256" key="14">
    <source>
        <dbReference type="PIRSR" id="PIRSR602401-1"/>
    </source>
</evidence>
<evidence type="ECO:0008006" key="19">
    <source>
        <dbReference type="Google" id="ProtNLM"/>
    </source>
</evidence>
<sequence length="540" mass="61612">MNADVVTVLLALCATVGIYVFNVGRRKKFYPPGPPTVPLLGNAHLVPNEYAHLRFTEWARAYGDIYSLMVGNGVIAILTSHKAVKEIIDVQGNYTADRPQTTIGDTVTGGVHMAQAHSDDPRWSILRRAVRSVLTKQKCEEHWPIQRAESVQLMRDIIHDPHSYHKHVKRYTFSVISSIVYGARFPRFDSKECTDFYNMIDKWSELMEPGRHPPIDLLPVLKLIPERFALWRQESKVVRQMQHHLYFHMLDCVRGRLARSEGVGAFMEDIIQTQDQLGLDRELMAYLGGVLLEGGADTTASYLNSLHLAMVAFPEVQKKAHEELDRVVGPDRLPTLEDIPSLPYVRAIIREVHRWRPAAPLGLPHASTQEVQYNGYVLPKGSTIFINIWGINHDPELFERPEDFWPDRFMKNEHGMRDGVDVSAWRDKLIFGGGKRVCPGTNLAHNSVNFNTALLLWAFTFEQSVDPVTKRPLTPDVWDYTKGLFIMPNKFPSEIVPRSRARVELITQSLRDSSALYSQFETQLDADDKTYLESTWRSLS</sequence>
<evidence type="ECO:0000256" key="7">
    <source>
        <dbReference type="ARBA" id="ARBA00022723"/>
    </source>
</evidence>
<keyword evidence="10 14" id="KW-0408">Iron</keyword>
<dbReference type="InterPro" id="IPR002401">
    <property type="entry name" value="Cyt_P450_E_grp-I"/>
</dbReference>
<keyword evidence="7 14" id="KW-0479">Metal-binding</keyword>
<protein>
    <recommendedName>
        <fullName evidence="19">Cytochrome P450</fullName>
    </recommendedName>
</protein>
<dbReference type="GO" id="GO:0020037">
    <property type="term" value="F:heme binding"/>
    <property type="evidence" value="ECO:0007669"/>
    <property type="project" value="InterPro"/>
</dbReference>
<dbReference type="AlphaFoldDB" id="A0A8S0WYB1"/>
<evidence type="ECO:0000256" key="2">
    <source>
        <dbReference type="ARBA" id="ARBA00004167"/>
    </source>
</evidence>
<evidence type="ECO:0000256" key="10">
    <source>
        <dbReference type="ARBA" id="ARBA00023004"/>
    </source>
</evidence>
<dbReference type="OrthoDB" id="1103324at2759"/>
<dbReference type="GO" id="GO:0016020">
    <property type="term" value="C:membrane"/>
    <property type="evidence" value="ECO:0007669"/>
    <property type="project" value="UniProtKB-SubCell"/>
</dbReference>
<dbReference type="Gene3D" id="1.10.630.10">
    <property type="entry name" value="Cytochrome P450"/>
    <property type="match status" value="1"/>
</dbReference>
<evidence type="ECO:0000256" key="6">
    <source>
        <dbReference type="ARBA" id="ARBA00022692"/>
    </source>
</evidence>
<keyword evidence="13" id="KW-0325">Glycoprotein</keyword>
<organism evidence="17 18">
    <name type="scientific">Cyclocybe aegerita</name>
    <name type="common">Black poplar mushroom</name>
    <name type="synonym">Agrocybe aegerita</name>
    <dbReference type="NCBI Taxonomy" id="1973307"/>
    <lineage>
        <taxon>Eukaryota</taxon>
        <taxon>Fungi</taxon>
        <taxon>Dikarya</taxon>
        <taxon>Basidiomycota</taxon>
        <taxon>Agaricomycotina</taxon>
        <taxon>Agaricomycetes</taxon>
        <taxon>Agaricomycetidae</taxon>
        <taxon>Agaricales</taxon>
        <taxon>Agaricineae</taxon>
        <taxon>Bolbitiaceae</taxon>
        <taxon>Cyclocybe</taxon>
    </lineage>
</organism>
<dbReference type="InterPro" id="IPR001128">
    <property type="entry name" value="Cyt_P450"/>
</dbReference>
<feature type="transmembrane region" description="Helical" evidence="16">
    <location>
        <begin position="6"/>
        <end position="24"/>
    </location>
</feature>
<dbReference type="PANTHER" id="PTHR46300">
    <property type="entry name" value="P450, PUTATIVE (EUROFUNG)-RELATED-RELATED"/>
    <property type="match status" value="1"/>
</dbReference>
<dbReference type="EMBL" id="CACVBS010000035">
    <property type="protein sequence ID" value="CAA7261878.1"/>
    <property type="molecule type" value="Genomic_DNA"/>
</dbReference>
<evidence type="ECO:0000256" key="3">
    <source>
        <dbReference type="ARBA" id="ARBA00005179"/>
    </source>
</evidence>
<name>A0A8S0WYB1_CYCAE</name>
<dbReference type="PROSITE" id="PS00086">
    <property type="entry name" value="CYTOCHROME_P450"/>
    <property type="match status" value="1"/>
</dbReference>
<dbReference type="InterPro" id="IPR036396">
    <property type="entry name" value="Cyt_P450_sf"/>
</dbReference>
<dbReference type="PRINTS" id="PR00385">
    <property type="entry name" value="P450"/>
</dbReference>
<keyword evidence="8 16" id="KW-1133">Transmembrane helix</keyword>
<evidence type="ECO:0000256" key="11">
    <source>
        <dbReference type="ARBA" id="ARBA00023033"/>
    </source>
</evidence>
<dbReference type="SUPFAM" id="SSF48264">
    <property type="entry name" value="Cytochrome P450"/>
    <property type="match status" value="1"/>
</dbReference>
<evidence type="ECO:0000256" key="15">
    <source>
        <dbReference type="RuleBase" id="RU000461"/>
    </source>
</evidence>
<dbReference type="GO" id="GO:0016705">
    <property type="term" value="F:oxidoreductase activity, acting on paired donors, with incorporation or reduction of molecular oxygen"/>
    <property type="evidence" value="ECO:0007669"/>
    <property type="project" value="InterPro"/>
</dbReference>
<dbReference type="GO" id="GO:0005506">
    <property type="term" value="F:iron ion binding"/>
    <property type="evidence" value="ECO:0007669"/>
    <property type="project" value="InterPro"/>
</dbReference>
<keyword evidence="12 16" id="KW-0472">Membrane</keyword>
<evidence type="ECO:0000256" key="1">
    <source>
        <dbReference type="ARBA" id="ARBA00001971"/>
    </source>
</evidence>
<dbReference type="InterPro" id="IPR050364">
    <property type="entry name" value="Cytochrome_P450_fung"/>
</dbReference>
<keyword evidence="6 16" id="KW-0812">Transmembrane</keyword>
<proteinExistence type="inferred from homology"/>
<dbReference type="PANTHER" id="PTHR46300:SF2">
    <property type="entry name" value="CYTOCHROME P450 MONOOXYGENASE ALNH-RELATED"/>
    <property type="match status" value="1"/>
</dbReference>
<keyword evidence="5 14" id="KW-0349">Heme</keyword>
<evidence type="ECO:0000256" key="12">
    <source>
        <dbReference type="ARBA" id="ARBA00023136"/>
    </source>
</evidence>
<reference evidence="17 18" key="1">
    <citation type="submission" date="2020-01" db="EMBL/GenBank/DDBJ databases">
        <authorList>
            <person name="Gupta K D."/>
        </authorList>
    </citation>
    <scope>NUCLEOTIDE SEQUENCE [LARGE SCALE GENOMIC DNA]</scope>
</reference>
<keyword evidence="11 15" id="KW-0503">Monooxygenase</keyword>
<dbReference type="GO" id="GO:0004497">
    <property type="term" value="F:monooxygenase activity"/>
    <property type="evidence" value="ECO:0007669"/>
    <property type="project" value="UniProtKB-KW"/>
</dbReference>
<evidence type="ECO:0000256" key="5">
    <source>
        <dbReference type="ARBA" id="ARBA00022617"/>
    </source>
</evidence>
<comment type="caution">
    <text evidence="17">The sequence shown here is derived from an EMBL/GenBank/DDBJ whole genome shotgun (WGS) entry which is preliminary data.</text>
</comment>
<dbReference type="CDD" id="cd11065">
    <property type="entry name" value="CYP64-like"/>
    <property type="match status" value="1"/>
</dbReference>
<accession>A0A8S0WYB1</accession>
<evidence type="ECO:0000256" key="13">
    <source>
        <dbReference type="ARBA" id="ARBA00023180"/>
    </source>
</evidence>
<dbReference type="PRINTS" id="PR00463">
    <property type="entry name" value="EP450I"/>
</dbReference>
<evidence type="ECO:0000256" key="9">
    <source>
        <dbReference type="ARBA" id="ARBA00023002"/>
    </source>
</evidence>
<comment type="subcellular location">
    <subcellularLocation>
        <location evidence="2">Membrane</location>
        <topology evidence="2">Single-pass membrane protein</topology>
    </subcellularLocation>
</comment>
<comment type="cofactor">
    <cofactor evidence="1 14">
        <name>heme</name>
        <dbReference type="ChEBI" id="CHEBI:30413"/>
    </cofactor>
</comment>
<evidence type="ECO:0000256" key="16">
    <source>
        <dbReference type="SAM" id="Phobius"/>
    </source>
</evidence>
<evidence type="ECO:0000313" key="17">
    <source>
        <dbReference type="EMBL" id="CAA7261878.1"/>
    </source>
</evidence>
<feature type="binding site" description="axial binding residue" evidence="14">
    <location>
        <position position="438"/>
    </location>
    <ligand>
        <name>heme</name>
        <dbReference type="ChEBI" id="CHEBI:30413"/>
    </ligand>
    <ligandPart>
        <name>Fe</name>
        <dbReference type="ChEBI" id="CHEBI:18248"/>
    </ligandPart>
</feature>